<sequence length="42" mass="5000">MAADLFLKSLKAYDPKEPKCRSKETRTFRDRSLSFIRVLPRK</sequence>
<reference evidence="2" key="1">
    <citation type="submission" date="2013-09" db="EMBL/GenBank/DDBJ databases">
        <title>Corchorus olitorius genome sequencing.</title>
        <authorList>
            <person name="Alam M."/>
            <person name="Haque M.S."/>
            <person name="Islam M.S."/>
            <person name="Emdad E.M."/>
            <person name="Islam M.M."/>
            <person name="Ahmed B."/>
            <person name="Halim A."/>
            <person name="Hossen Q.M.M."/>
            <person name="Hossain M.Z."/>
            <person name="Ahmed R."/>
            <person name="Khan M.M."/>
            <person name="Islam R."/>
            <person name="Rashid M.M."/>
            <person name="Khan S.A."/>
            <person name="Rahman M.S."/>
            <person name="Alam M."/>
            <person name="Yahiya A.S."/>
            <person name="Khan M.S."/>
            <person name="Azam M.S."/>
            <person name="Haque T."/>
            <person name="Lashkar M.Z.H."/>
            <person name="Akhand A.I."/>
            <person name="Morshed G."/>
            <person name="Roy S."/>
            <person name="Uddin K.S."/>
            <person name="Rabeya T."/>
            <person name="Hossain A.S."/>
            <person name="Chowdhury A."/>
            <person name="Snigdha A.R."/>
            <person name="Mortoza M.S."/>
            <person name="Matin S.A."/>
            <person name="Hoque S.M.E."/>
            <person name="Islam M.K."/>
            <person name="Roy D.K."/>
            <person name="Haider R."/>
            <person name="Moosa M.M."/>
            <person name="Elias S.M."/>
            <person name="Hasan A.M."/>
            <person name="Jahan S."/>
            <person name="Shafiuddin M."/>
            <person name="Mahmood N."/>
            <person name="Shommy N.S."/>
        </authorList>
    </citation>
    <scope>NUCLEOTIDE SEQUENCE [LARGE SCALE GENOMIC DNA]</scope>
    <source>
        <strain evidence="2">cv. O-4</strain>
    </source>
</reference>
<gene>
    <name evidence="1" type="ORF">COLO4_15010</name>
</gene>
<organism evidence="1 2">
    <name type="scientific">Corchorus olitorius</name>
    <dbReference type="NCBI Taxonomy" id="93759"/>
    <lineage>
        <taxon>Eukaryota</taxon>
        <taxon>Viridiplantae</taxon>
        <taxon>Streptophyta</taxon>
        <taxon>Embryophyta</taxon>
        <taxon>Tracheophyta</taxon>
        <taxon>Spermatophyta</taxon>
        <taxon>Magnoliopsida</taxon>
        <taxon>eudicotyledons</taxon>
        <taxon>Gunneridae</taxon>
        <taxon>Pentapetalae</taxon>
        <taxon>rosids</taxon>
        <taxon>malvids</taxon>
        <taxon>Malvales</taxon>
        <taxon>Malvaceae</taxon>
        <taxon>Grewioideae</taxon>
        <taxon>Apeibeae</taxon>
        <taxon>Corchorus</taxon>
    </lineage>
</organism>
<comment type="caution">
    <text evidence="1">The sequence shown here is derived from an EMBL/GenBank/DDBJ whole genome shotgun (WGS) entry which is preliminary data.</text>
</comment>
<name>A0A1R3JQ68_9ROSI</name>
<proteinExistence type="predicted"/>
<accession>A0A1R3JQ68</accession>
<evidence type="ECO:0000313" key="2">
    <source>
        <dbReference type="Proteomes" id="UP000187203"/>
    </source>
</evidence>
<dbReference type="Proteomes" id="UP000187203">
    <property type="component" value="Unassembled WGS sequence"/>
</dbReference>
<protein>
    <submittedName>
        <fullName evidence="1">Uncharacterized protein</fullName>
    </submittedName>
</protein>
<dbReference type="EMBL" id="AWUE01015540">
    <property type="protein sequence ID" value="OMO96891.1"/>
    <property type="molecule type" value="Genomic_DNA"/>
</dbReference>
<dbReference type="AlphaFoldDB" id="A0A1R3JQ68"/>
<evidence type="ECO:0000313" key="1">
    <source>
        <dbReference type="EMBL" id="OMO96891.1"/>
    </source>
</evidence>
<keyword evidence="2" id="KW-1185">Reference proteome</keyword>